<dbReference type="Gene3D" id="3.40.250.10">
    <property type="entry name" value="Rhodanese-like domain"/>
    <property type="match status" value="1"/>
</dbReference>
<dbReference type="GO" id="GO:0043828">
    <property type="term" value="F:tRNA 2-selenouridine synthase activity"/>
    <property type="evidence" value="ECO:0007669"/>
    <property type="project" value="InterPro"/>
</dbReference>
<proteinExistence type="predicted"/>
<evidence type="ECO:0000313" key="3">
    <source>
        <dbReference type="EMBL" id="MBL0391146.1"/>
    </source>
</evidence>
<dbReference type="NCBIfam" id="NF008752">
    <property type="entry name" value="PRK11784.1-4"/>
    <property type="match status" value="1"/>
</dbReference>
<dbReference type="GO" id="GO:0002098">
    <property type="term" value="P:tRNA wobble uridine modification"/>
    <property type="evidence" value="ECO:0007669"/>
    <property type="project" value="InterPro"/>
</dbReference>
<dbReference type="InterPro" id="IPR036873">
    <property type="entry name" value="Rhodanese-like_dom_sf"/>
</dbReference>
<dbReference type="Pfam" id="PF26341">
    <property type="entry name" value="AAA_SelU"/>
    <property type="match status" value="1"/>
</dbReference>
<dbReference type="PANTHER" id="PTHR30401:SF0">
    <property type="entry name" value="TRNA 2-SELENOURIDINE SYNTHASE"/>
    <property type="match status" value="1"/>
</dbReference>
<keyword evidence="1" id="KW-0711">Selenium</keyword>
<dbReference type="InterPro" id="IPR001763">
    <property type="entry name" value="Rhodanese-like_dom"/>
</dbReference>
<reference evidence="3 4" key="1">
    <citation type="journal article" date="2017" name="Int. J. Syst. Evol. Microbiol.">
        <title>Ramlibacter monticola sp. nov., isolated from forest soil.</title>
        <authorList>
            <person name="Chaudhary D.K."/>
            <person name="Kim J."/>
        </authorList>
    </citation>
    <scope>NUCLEOTIDE SEQUENCE [LARGE SCALE GENOMIC DNA]</scope>
    <source>
        <strain evidence="3 4">KACC 19175</strain>
    </source>
</reference>
<organism evidence="3 4">
    <name type="scientific">Ramlibacter monticola</name>
    <dbReference type="NCBI Taxonomy" id="1926872"/>
    <lineage>
        <taxon>Bacteria</taxon>
        <taxon>Pseudomonadati</taxon>
        <taxon>Pseudomonadota</taxon>
        <taxon>Betaproteobacteria</taxon>
        <taxon>Burkholderiales</taxon>
        <taxon>Comamonadaceae</taxon>
        <taxon>Ramlibacter</taxon>
    </lineage>
</organism>
<dbReference type="SUPFAM" id="SSF52821">
    <property type="entry name" value="Rhodanese/Cell cycle control phosphatase"/>
    <property type="match status" value="1"/>
</dbReference>
<name>A0A936YZ21_9BURK</name>
<dbReference type="RefSeq" id="WP_201673800.1">
    <property type="nucleotide sequence ID" value="NZ_JAEQNE010000002.1"/>
</dbReference>
<dbReference type="InterPro" id="IPR058840">
    <property type="entry name" value="AAA_SelU"/>
</dbReference>
<evidence type="ECO:0000256" key="1">
    <source>
        <dbReference type="ARBA" id="ARBA00023266"/>
    </source>
</evidence>
<accession>A0A936YZ21</accession>
<dbReference type="PROSITE" id="PS00380">
    <property type="entry name" value="RHODANESE_1"/>
    <property type="match status" value="1"/>
</dbReference>
<feature type="domain" description="Rhodanese" evidence="2">
    <location>
        <begin position="28"/>
        <end position="145"/>
    </location>
</feature>
<evidence type="ECO:0000259" key="2">
    <source>
        <dbReference type="PROSITE" id="PS50206"/>
    </source>
</evidence>
<keyword evidence="4" id="KW-1185">Reference proteome</keyword>
<dbReference type="PROSITE" id="PS50206">
    <property type="entry name" value="RHODANESE_3"/>
    <property type="match status" value="1"/>
</dbReference>
<dbReference type="InterPro" id="IPR001307">
    <property type="entry name" value="Thiosulphate_STrfase_CS"/>
</dbReference>
<dbReference type="NCBIfam" id="NF008750">
    <property type="entry name" value="PRK11784.1-2"/>
    <property type="match status" value="1"/>
</dbReference>
<dbReference type="InterPro" id="IPR017582">
    <property type="entry name" value="SelU"/>
</dbReference>
<dbReference type="Pfam" id="PF00581">
    <property type="entry name" value="Rhodanese"/>
    <property type="match status" value="1"/>
</dbReference>
<evidence type="ECO:0000313" key="4">
    <source>
        <dbReference type="Proteomes" id="UP000599109"/>
    </source>
</evidence>
<dbReference type="Proteomes" id="UP000599109">
    <property type="component" value="Unassembled WGS sequence"/>
</dbReference>
<dbReference type="SMART" id="SM00450">
    <property type="entry name" value="RHOD"/>
    <property type="match status" value="1"/>
</dbReference>
<dbReference type="AlphaFoldDB" id="A0A936YZ21"/>
<protein>
    <submittedName>
        <fullName evidence="3">tRNA 2-selenouridine(34) synthase MnmH</fullName>
    </submittedName>
</protein>
<dbReference type="GO" id="GO:0004792">
    <property type="term" value="F:thiosulfate-cyanide sulfurtransferase activity"/>
    <property type="evidence" value="ECO:0007669"/>
    <property type="project" value="InterPro"/>
</dbReference>
<comment type="caution">
    <text evidence="3">The sequence shown here is derived from an EMBL/GenBank/DDBJ whole genome shotgun (WGS) entry which is preliminary data.</text>
</comment>
<sequence>MTHLESAADTSPLPHPSQLEIKDFNTYALVIDARSPHEYEEDHLPGAVNLPVVDDEEFAEVGIKYKQDPHAAYLIGAEYSLRNISRHISQLLRDHKKADRMLVYCFRGGKRSKVWADNLRLIGFDVDVLPGGWKNYRSWVRASLEALPRYFQFRVLSGPTGCGKTRLLQALAGTGQQVLDLEAIAAHRGSLLGAVPDEPQPSQKFFDTLLLDTLRAFDPSRPVWLEAESKKIGNLQLPEALHAAMHSVAPLRVSAPMHERVRLLREDYAHFAANPLAMVEKLAPLKPLVGGEELALWHSLAAAKQVDALFERVMRKHYDPCYERSTSRSYEAASSGPCIELPSLAAEQLTAAASELAMRFGSRSQDEAGPEAR</sequence>
<gene>
    <name evidence="3" type="primary">mnmH</name>
    <name evidence="3" type="ORF">JJ685_08345</name>
</gene>
<dbReference type="InterPro" id="IPR027417">
    <property type="entry name" value="P-loop_NTPase"/>
</dbReference>
<dbReference type="SUPFAM" id="SSF52540">
    <property type="entry name" value="P-loop containing nucleoside triphosphate hydrolases"/>
    <property type="match status" value="1"/>
</dbReference>
<dbReference type="NCBIfam" id="TIGR03167">
    <property type="entry name" value="tRNA_sel_U_synt"/>
    <property type="match status" value="1"/>
</dbReference>
<dbReference type="PANTHER" id="PTHR30401">
    <property type="entry name" value="TRNA 2-SELENOURIDINE SYNTHASE"/>
    <property type="match status" value="1"/>
</dbReference>
<dbReference type="EMBL" id="JAEQNE010000002">
    <property type="protein sequence ID" value="MBL0391146.1"/>
    <property type="molecule type" value="Genomic_DNA"/>
</dbReference>